<keyword evidence="7 10" id="KW-1133">Transmembrane helix</keyword>
<dbReference type="Pfam" id="PF00005">
    <property type="entry name" value="ABC_tran"/>
    <property type="match status" value="1"/>
</dbReference>
<keyword evidence="5" id="KW-0547">Nucleotide-binding</keyword>
<dbReference type="InterPro" id="IPR027417">
    <property type="entry name" value="P-loop_NTPase"/>
</dbReference>
<dbReference type="Proteomes" id="UP000063308">
    <property type="component" value="Chromosome"/>
</dbReference>
<dbReference type="InterPro" id="IPR051120">
    <property type="entry name" value="ABC_AA/LPS_Transport"/>
</dbReference>
<evidence type="ECO:0000256" key="5">
    <source>
        <dbReference type="ARBA" id="ARBA00022741"/>
    </source>
</evidence>
<dbReference type="InterPro" id="IPR032823">
    <property type="entry name" value="BCA_ABC_TP_C"/>
</dbReference>
<evidence type="ECO:0000256" key="8">
    <source>
        <dbReference type="ARBA" id="ARBA00023136"/>
    </source>
</evidence>
<sequence length="589" mass="62914">MTRFQIQLAAMAALVCLAVAPFVLSPFSITLMNYIGIYSLVAIGLALLTGVGGIVSFGQAAFVGVAAYATAWVSALNGYSPWLGLLFGVALTCSVASILGVVTLRLQGHFLSLSTVAWGLAIGFLFGNVEGLGRFNGISSIPPISIGSIALVSSAQIYFLIWGIVAAVLLLGYNLLDSRLGRAMRALRGGNTLVESLGINAFQIKLVTFVIAPFLASLSGWLYAHMSRFISPGPFDAGMGIEYLMMSMVGGAGSLLGGVVGAAVVTLLKNSVQDYLPLIAKGASGQLEIVAFSALFILFLQWARQGIVPFVARFLPKVRRDRPLPAPSLPRRAQPTPGELLLKVDGAERRFGGLVAVNNVSFEVRSGEILAVIGPNGAGKSTMFNCLTGALRVNKGEIVFAGRPITRDAQSRIVKAGIARTFQHVKLRPRMSLLENVMLGTYARTSTGLFASAFRLNQREEASARHEALMQLERVGLGEKPFELAGNLPLGNQRILEIARALAADPALLVLDEPAAGLRRQEKLRLAELLRSLRSDHLTILIVEHDMEFVMSLVDRIVVLDFGSKLCEGAPAAIRSDERVQEAYLGGVA</sequence>
<keyword evidence="3" id="KW-1003">Cell membrane</keyword>
<feature type="domain" description="ABC transporter" evidence="11">
    <location>
        <begin position="342"/>
        <end position="587"/>
    </location>
</feature>
<feature type="transmembrane region" description="Helical" evidence="10">
    <location>
        <begin position="243"/>
        <end position="268"/>
    </location>
</feature>
<keyword evidence="2" id="KW-0813">Transport</keyword>
<dbReference type="GO" id="GO:0016887">
    <property type="term" value="F:ATP hydrolysis activity"/>
    <property type="evidence" value="ECO:0007669"/>
    <property type="project" value="InterPro"/>
</dbReference>
<evidence type="ECO:0000313" key="12">
    <source>
        <dbReference type="EMBL" id="BAR60663.1"/>
    </source>
</evidence>
<keyword evidence="8 10" id="KW-0472">Membrane</keyword>
<dbReference type="InterPro" id="IPR003439">
    <property type="entry name" value="ABC_transporter-like_ATP-bd"/>
</dbReference>
<dbReference type="PANTHER" id="PTHR45772">
    <property type="entry name" value="CONSERVED COMPONENT OF ABC TRANSPORTER FOR NATURAL AMINO ACIDS-RELATED"/>
    <property type="match status" value="1"/>
</dbReference>
<dbReference type="RefSeq" id="WP_060911384.1">
    <property type="nucleotide sequence ID" value="NZ_JAFCKD010000015.1"/>
</dbReference>
<comment type="function">
    <text evidence="9">Involved in beta-(1--&gt;2)glucan export. Transmembrane domains (TMD) form a pore in the inner membrane and the ATP-binding domain (NBD) is responsible for energy generation.</text>
</comment>
<gene>
    <name evidence="12" type="ORF">NK6_7512</name>
</gene>
<dbReference type="GO" id="GO:0005886">
    <property type="term" value="C:plasma membrane"/>
    <property type="evidence" value="ECO:0007669"/>
    <property type="project" value="UniProtKB-SubCell"/>
</dbReference>
<dbReference type="GO" id="GO:0005524">
    <property type="term" value="F:ATP binding"/>
    <property type="evidence" value="ECO:0007669"/>
    <property type="project" value="UniProtKB-KW"/>
</dbReference>
<feature type="transmembrane region" description="Helical" evidence="10">
    <location>
        <begin position="289"/>
        <end position="312"/>
    </location>
</feature>
<dbReference type="SUPFAM" id="SSF52540">
    <property type="entry name" value="P-loop containing nucleoside triphosphate hydrolases"/>
    <property type="match status" value="1"/>
</dbReference>
<dbReference type="SMART" id="SM00382">
    <property type="entry name" value="AAA"/>
    <property type="match status" value="1"/>
</dbReference>
<reference evidence="12 13" key="1">
    <citation type="submission" date="2014-11" db="EMBL/GenBank/DDBJ databases">
        <title>Symbiosis island explosion on the genome of extra-slow-growing strains of soybean bradyrhizobia with massive insertion sequences.</title>
        <authorList>
            <person name="Iida T."/>
            <person name="Minamisawa K."/>
        </authorList>
    </citation>
    <scope>NUCLEOTIDE SEQUENCE [LARGE SCALE GENOMIC DNA]</scope>
    <source>
        <strain evidence="12 13">NK6</strain>
    </source>
</reference>
<dbReference type="InterPro" id="IPR001851">
    <property type="entry name" value="ABC_transp_permease"/>
</dbReference>
<feature type="transmembrane region" description="Helical" evidence="10">
    <location>
        <begin position="6"/>
        <end position="24"/>
    </location>
</feature>
<feature type="transmembrane region" description="Helical" evidence="10">
    <location>
        <begin position="110"/>
        <end position="129"/>
    </location>
</feature>
<evidence type="ECO:0000256" key="4">
    <source>
        <dbReference type="ARBA" id="ARBA00022692"/>
    </source>
</evidence>
<name>A0A0E4BV08_9BRAD</name>
<evidence type="ECO:0000256" key="6">
    <source>
        <dbReference type="ARBA" id="ARBA00022840"/>
    </source>
</evidence>
<dbReference type="Pfam" id="PF12399">
    <property type="entry name" value="BCA_ABC_TP_C"/>
    <property type="match status" value="1"/>
</dbReference>
<dbReference type="EMBL" id="AP014685">
    <property type="protein sequence ID" value="BAR60663.1"/>
    <property type="molecule type" value="Genomic_DNA"/>
</dbReference>
<evidence type="ECO:0000256" key="2">
    <source>
        <dbReference type="ARBA" id="ARBA00022448"/>
    </source>
</evidence>
<evidence type="ECO:0000256" key="1">
    <source>
        <dbReference type="ARBA" id="ARBA00004651"/>
    </source>
</evidence>
<dbReference type="Gene3D" id="3.40.50.300">
    <property type="entry name" value="P-loop containing nucleotide triphosphate hydrolases"/>
    <property type="match status" value="1"/>
</dbReference>
<feature type="transmembrane region" description="Helical" evidence="10">
    <location>
        <begin position="36"/>
        <end position="62"/>
    </location>
</feature>
<evidence type="ECO:0000256" key="9">
    <source>
        <dbReference type="ARBA" id="ARBA00024722"/>
    </source>
</evidence>
<dbReference type="CDD" id="cd03219">
    <property type="entry name" value="ABC_Mj1267_LivG_branched"/>
    <property type="match status" value="1"/>
</dbReference>
<accession>A0A0E4BV08</accession>
<dbReference type="InterPro" id="IPR043428">
    <property type="entry name" value="LivM-like"/>
</dbReference>
<feature type="transmembrane region" description="Helical" evidence="10">
    <location>
        <begin position="82"/>
        <end position="103"/>
    </location>
</feature>
<evidence type="ECO:0000259" key="11">
    <source>
        <dbReference type="PROSITE" id="PS50893"/>
    </source>
</evidence>
<keyword evidence="6 12" id="KW-0067">ATP-binding</keyword>
<evidence type="ECO:0000256" key="7">
    <source>
        <dbReference type="ARBA" id="ARBA00022989"/>
    </source>
</evidence>
<protein>
    <submittedName>
        <fullName evidence="12">ABC transporter ATP-binding/permease protein</fullName>
    </submittedName>
</protein>
<dbReference type="GO" id="GO:0015658">
    <property type="term" value="F:branched-chain amino acid transmembrane transporter activity"/>
    <property type="evidence" value="ECO:0007669"/>
    <property type="project" value="InterPro"/>
</dbReference>
<comment type="subcellular location">
    <subcellularLocation>
        <location evidence="1">Cell membrane</location>
        <topology evidence="1">Multi-pass membrane protein</topology>
    </subcellularLocation>
</comment>
<dbReference type="AlphaFoldDB" id="A0A0E4BV08"/>
<proteinExistence type="predicted"/>
<feature type="transmembrane region" description="Helical" evidence="10">
    <location>
        <begin position="149"/>
        <end position="176"/>
    </location>
</feature>
<keyword evidence="4 10" id="KW-0812">Transmembrane</keyword>
<evidence type="ECO:0000256" key="10">
    <source>
        <dbReference type="SAM" id="Phobius"/>
    </source>
</evidence>
<dbReference type="CDD" id="cd06581">
    <property type="entry name" value="TM_PBP1_LivM_like"/>
    <property type="match status" value="1"/>
</dbReference>
<evidence type="ECO:0000256" key="3">
    <source>
        <dbReference type="ARBA" id="ARBA00022475"/>
    </source>
</evidence>
<dbReference type="PROSITE" id="PS50893">
    <property type="entry name" value="ABC_TRANSPORTER_2"/>
    <property type="match status" value="1"/>
</dbReference>
<dbReference type="InterPro" id="IPR003593">
    <property type="entry name" value="AAA+_ATPase"/>
</dbReference>
<evidence type="ECO:0000313" key="13">
    <source>
        <dbReference type="Proteomes" id="UP000063308"/>
    </source>
</evidence>
<dbReference type="FunFam" id="3.40.50.300:FF:000421">
    <property type="entry name" value="Branched-chain amino acid ABC transporter ATP-binding protein"/>
    <property type="match status" value="1"/>
</dbReference>
<feature type="transmembrane region" description="Helical" evidence="10">
    <location>
        <begin position="197"/>
        <end position="223"/>
    </location>
</feature>
<organism evidence="12 13">
    <name type="scientific">Bradyrhizobium diazoefficiens</name>
    <dbReference type="NCBI Taxonomy" id="1355477"/>
    <lineage>
        <taxon>Bacteria</taxon>
        <taxon>Pseudomonadati</taxon>
        <taxon>Pseudomonadota</taxon>
        <taxon>Alphaproteobacteria</taxon>
        <taxon>Hyphomicrobiales</taxon>
        <taxon>Nitrobacteraceae</taxon>
        <taxon>Bradyrhizobium</taxon>
    </lineage>
</organism>
<dbReference type="Pfam" id="PF02653">
    <property type="entry name" value="BPD_transp_2"/>
    <property type="match status" value="1"/>
</dbReference>
<dbReference type="PANTHER" id="PTHR45772:SF2">
    <property type="entry name" value="ABC TRANSPORTER ATP-BINDING PROTEIN"/>
    <property type="match status" value="1"/>
</dbReference>